<proteinExistence type="predicted"/>
<protein>
    <submittedName>
        <fullName evidence="2">Uncharacterized protein</fullName>
    </submittedName>
</protein>
<feature type="coiled-coil region" evidence="1">
    <location>
        <begin position="67"/>
        <end position="94"/>
    </location>
</feature>
<evidence type="ECO:0000313" key="3">
    <source>
        <dbReference type="Proteomes" id="UP000827284"/>
    </source>
</evidence>
<keyword evidence="3" id="KW-1185">Reference proteome</keyword>
<sequence>MAAGTQVQRQIGPIVIQGQMGPTAVQVQTEPAAQEQSEGTYIQEQTGSMVIQGQTGPTAIQTQAEPTQTISANIEQQEEECEEVERIYSASKRAGLSLNSAPKRAIMARGGNDSQTD</sequence>
<reference evidence="2" key="1">
    <citation type="submission" date="2021-11" db="EMBL/GenBank/DDBJ databases">
        <authorList>
            <person name="Herlambang A."/>
            <person name="Guo Y."/>
            <person name="Takashima Y."/>
            <person name="Nishizawa T."/>
        </authorList>
    </citation>
    <scope>NUCLEOTIDE SEQUENCE</scope>
    <source>
        <strain evidence="2">E1425</strain>
    </source>
</reference>
<gene>
    <name evidence="2" type="ORF">EMPS_00124</name>
</gene>
<evidence type="ECO:0000256" key="1">
    <source>
        <dbReference type="SAM" id="Coils"/>
    </source>
</evidence>
<comment type="caution">
    <text evidence="2">The sequence shown here is derived from an EMBL/GenBank/DDBJ whole genome shotgun (WGS) entry which is preliminary data.</text>
</comment>
<evidence type="ECO:0000313" key="2">
    <source>
        <dbReference type="EMBL" id="GJJ67778.1"/>
    </source>
</evidence>
<reference evidence="2" key="2">
    <citation type="journal article" date="2022" name="Microbiol. Resour. Announc.">
        <title>Whole-Genome Sequence of Entomortierella parvispora E1425, a Mucoromycotan Fungus Associated with Burkholderiaceae-Related Endosymbiotic Bacteria.</title>
        <authorList>
            <person name="Herlambang A."/>
            <person name="Guo Y."/>
            <person name="Takashima Y."/>
            <person name="Narisawa K."/>
            <person name="Ohta H."/>
            <person name="Nishizawa T."/>
        </authorList>
    </citation>
    <scope>NUCLEOTIDE SEQUENCE</scope>
    <source>
        <strain evidence="2">E1425</strain>
    </source>
</reference>
<accession>A0A9P3LQY7</accession>
<dbReference type="AlphaFoldDB" id="A0A9P3LQY7"/>
<organism evidence="2 3">
    <name type="scientific">Entomortierella parvispora</name>
    <dbReference type="NCBI Taxonomy" id="205924"/>
    <lineage>
        <taxon>Eukaryota</taxon>
        <taxon>Fungi</taxon>
        <taxon>Fungi incertae sedis</taxon>
        <taxon>Mucoromycota</taxon>
        <taxon>Mortierellomycotina</taxon>
        <taxon>Mortierellomycetes</taxon>
        <taxon>Mortierellales</taxon>
        <taxon>Mortierellaceae</taxon>
        <taxon>Entomortierella</taxon>
    </lineage>
</organism>
<keyword evidence="1" id="KW-0175">Coiled coil</keyword>
<name>A0A9P3LQY7_9FUNG</name>
<dbReference type="EMBL" id="BQFW01000001">
    <property type="protein sequence ID" value="GJJ67778.1"/>
    <property type="molecule type" value="Genomic_DNA"/>
</dbReference>
<dbReference type="Proteomes" id="UP000827284">
    <property type="component" value="Unassembled WGS sequence"/>
</dbReference>